<reference evidence="6 7" key="1">
    <citation type="submission" date="2018-05" db="EMBL/GenBank/DDBJ databases">
        <title>Genomic Encyclopedia of Type Strains, Phase IV (KMG-IV): sequencing the most valuable type-strain genomes for metagenomic binning, comparative biology and taxonomic classification.</title>
        <authorList>
            <person name="Goeker M."/>
        </authorList>
    </citation>
    <scope>NUCLEOTIDE SEQUENCE [LARGE SCALE GENOMIC DNA]</scope>
    <source>
        <strain evidence="6 7">DSM 25350</strain>
    </source>
</reference>
<evidence type="ECO:0000256" key="4">
    <source>
        <dbReference type="ARBA" id="ARBA00023163"/>
    </source>
</evidence>
<dbReference type="GO" id="GO:0016987">
    <property type="term" value="F:sigma factor activity"/>
    <property type="evidence" value="ECO:0007669"/>
    <property type="project" value="UniProtKB-KW"/>
</dbReference>
<dbReference type="InterPro" id="IPR013325">
    <property type="entry name" value="RNA_pol_sigma_r2"/>
</dbReference>
<protein>
    <submittedName>
        <fullName evidence="6">RNA polymerase sigma-70 factor (ECF subfamily)</fullName>
    </submittedName>
</protein>
<evidence type="ECO:0000256" key="2">
    <source>
        <dbReference type="ARBA" id="ARBA00023015"/>
    </source>
</evidence>
<evidence type="ECO:0000259" key="5">
    <source>
        <dbReference type="Pfam" id="PF08281"/>
    </source>
</evidence>
<comment type="similarity">
    <text evidence="1">Belongs to the sigma-70 factor family. ECF subfamily.</text>
</comment>
<dbReference type="Proteomes" id="UP000245790">
    <property type="component" value="Unassembled WGS sequence"/>
</dbReference>
<name>A0A316FWW1_9GAMM</name>
<organism evidence="6 7">
    <name type="scientific">Pleionea mediterranea</name>
    <dbReference type="NCBI Taxonomy" id="523701"/>
    <lineage>
        <taxon>Bacteria</taxon>
        <taxon>Pseudomonadati</taxon>
        <taxon>Pseudomonadota</taxon>
        <taxon>Gammaproteobacteria</taxon>
        <taxon>Oceanospirillales</taxon>
        <taxon>Pleioneaceae</taxon>
        <taxon>Pleionea</taxon>
    </lineage>
</organism>
<comment type="caution">
    <text evidence="6">The sequence shown here is derived from an EMBL/GenBank/DDBJ whole genome shotgun (WGS) entry which is preliminary data.</text>
</comment>
<dbReference type="RefSeq" id="WP_210204878.1">
    <property type="nucleotide sequence ID" value="NZ_QGGU01000004.1"/>
</dbReference>
<dbReference type="InterPro" id="IPR014284">
    <property type="entry name" value="RNA_pol_sigma-70_dom"/>
</dbReference>
<dbReference type="PANTHER" id="PTHR43133:SF64">
    <property type="entry name" value="ECF SIGMA FACTOR"/>
    <property type="match status" value="1"/>
</dbReference>
<dbReference type="PANTHER" id="PTHR43133">
    <property type="entry name" value="RNA POLYMERASE ECF-TYPE SIGMA FACTO"/>
    <property type="match status" value="1"/>
</dbReference>
<gene>
    <name evidence="6" type="ORF">C8D97_104286</name>
</gene>
<evidence type="ECO:0000256" key="3">
    <source>
        <dbReference type="ARBA" id="ARBA00023082"/>
    </source>
</evidence>
<keyword evidence="3" id="KW-0731">Sigma factor</keyword>
<evidence type="ECO:0000313" key="6">
    <source>
        <dbReference type="EMBL" id="PWK53068.1"/>
    </source>
</evidence>
<evidence type="ECO:0000313" key="7">
    <source>
        <dbReference type="Proteomes" id="UP000245790"/>
    </source>
</evidence>
<dbReference type="SUPFAM" id="SSF88946">
    <property type="entry name" value="Sigma2 domain of RNA polymerase sigma factors"/>
    <property type="match status" value="1"/>
</dbReference>
<accession>A0A316FWW1</accession>
<sequence length="208" mass="24032">MVLVDLALSGEFSEPMFAGSTTKAQYKIMQQFLIDIEKKAYRMAQVATQNSDDALDIVQDSMLKLVTQYSERPQAQWKPLFYRILQSKIADYFRKKKLHQAIFFWKPVADDDDKQDYFIEQFSDHITPEKSLHAQQELLCVLDALKQLPYRQQQCFILRSWEGLSVADTADIMGCSVGSVKTHYSRAKKVLEQQLQTFDASLNKIESS</sequence>
<keyword evidence="2" id="KW-0805">Transcription regulation</keyword>
<dbReference type="Pfam" id="PF08281">
    <property type="entry name" value="Sigma70_r4_2"/>
    <property type="match status" value="1"/>
</dbReference>
<proteinExistence type="inferred from homology"/>
<dbReference type="CDD" id="cd06171">
    <property type="entry name" value="Sigma70_r4"/>
    <property type="match status" value="1"/>
</dbReference>
<dbReference type="InterPro" id="IPR036388">
    <property type="entry name" value="WH-like_DNA-bd_sf"/>
</dbReference>
<feature type="domain" description="RNA polymerase sigma factor 70 region 4 type 2" evidence="5">
    <location>
        <begin position="139"/>
        <end position="189"/>
    </location>
</feature>
<dbReference type="GO" id="GO:0003677">
    <property type="term" value="F:DNA binding"/>
    <property type="evidence" value="ECO:0007669"/>
    <property type="project" value="InterPro"/>
</dbReference>
<dbReference type="GO" id="GO:0006352">
    <property type="term" value="P:DNA-templated transcription initiation"/>
    <property type="evidence" value="ECO:0007669"/>
    <property type="project" value="InterPro"/>
</dbReference>
<dbReference type="SUPFAM" id="SSF88659">
    <property type="entry name" value="Sigma3 and sigma4 domains of RNA polymerase sigma factors"/>
    <property type="match status" value="1"/>
</dbReference>
<dbReference type="Gene3D" id="1.10.10.10">
    <property type="entry name" value="Winged helix-like DNA-binding domain superfamily/Winged helix DNA-binding domain"/>
    <property type="match status" value="1"/>
</dbReference>
<dbReference type="AlphaFoldDB" id="A0A316FWW1"/>
<dbReference type="InterPro" id="IPR039425">
    <property type="entry name" value="RNA_pol_sigma-70-like"/>
</dbReference>
<dbReference type="InterPro" id="IPR013324">
    <property type="entry name" value="RNA_pol_sigma_r3/r4-like"/>
</dbReference>
<dbReference type="InterPro" id="IPR013249">
    <property type="entry name" value="RNA_pol_sigma70_r4_t2"/>
</dbReference>
<dbReference type="EMBL" id="QGGU01000004">
    <property type="protein sequence ID" value="PWK53068.1"/>
    <property type="molecule type" value="Genomic_DNA"/>
</dbReference>
<keyword evidence="4" id="KW-0804">Transcription</keyword>
<dbReference type="NCBIfam" id="NF006550">
    <property type="entry name" value="PRK09047.1"/>
    <property type="match status" value="1"/>
</dbReference>
<evidence type="ECO:0000256" key="1">
    <source>
        <dbReference type="ARBA" id="ARBA00010641"/>
    </source>
</evidence>
<dbReference type="NCBIfam" id="TIGR02937">
    <property type="entry name" value="sigma70-ECF"/>
    <property type="match status" value="1"/>
</dbReference>
<keyword evidence="7" id="KW-1185">Reference proteome</keyword>
<dbReference type="Gene3D" id="1.10.1740.10">
    <property type="match status" value="1"/>
</dbReference>